<dbReference type="OrthoDB" id="9815874at2"/>
<evidence type="ECO:0008006" key="4">
    <source>
        <dbReference type="Google" id="ProtNLM"/>
    </source>
</evidence>
<dbReference type="InterPro" id="IPR036866">
    <property type="entry name" value="RibonucZ/Hydroxyglut_hydro"/>
</dbReference>
<keyword evidence="3" id="KW-1185">Reference proteome</keyword>
<dbReference type="EMBL" id="MNAN01000035">
    <property type="protein sequence ID" value="OHU94026.1"/>
    <property type="molecule type" value="Genomic_DNA"/>
</dbReference>
<dbReference type="SUPFAM" id="SSF56281">
    <property type="entry name" value="Metallo-hydrolase/oxidoreductase"/>
    <property type="match status" value="1"/>
</dbReference>
<dbReference type="Gene3D" id="3.60.15.10">
    <property type="entry name" value="Ribonuclease Z/Hydroxyacylglutathione hydrolase-like"/>
    <property type="match status" value="1"/>
</dbReference>
<evidence type="ECO:0000313" key="2">
    <source>
        <dbReference type="EMBL" id="OHU94026.1"/>
    </source>
</evidence>
<feature type="signal peptide" evidence="1">
    <location>
        <begin position="1"/>
        <end position="22"/>
    </location>
</feature>
<sequence>MNFKRMLLVVTLALLATQPLFAKNQPNYATSKLNDQVYVITQIWNGNNNGNAGVVIGPNGVMLIGSLMASSAPYLAQEIKKLTNKPIKFVINIDSDPYNHHANQYFAEQGATIIAHENMRYEKAYTELLFKQQISIAMGNETVTAYHSPTHQLNHIDVHLENSNVIFMSDGFKGHWLTPHGPNGLKGVLESFDKALELANDKTIIVTGNTSKNPTHYVRDKATLIKVKQLHIDFTERVGTLYQKGMTAEQIAQDDVINILLKNFSAYSTAKRWIPDEIAMLLESDFIQPYPLTHAQLMNYTGNYLLDDGTKVEVLLEGNRLFARSPGSFMFELTAQSKEVFDFKAVQGKNQIRFNFSQAGHIQSLTTELEDNGWWASRIKAGTHIKQL</sequence>
<dbReference type="AlphaFoldDB" id="A0A1S1N2X2"/>
<organism evidence="2 3">
    <name type="scientific">Pseudoalteromonas byunsanensis</name>
    <dbReference type="NCBI Taxonomy" id="327939"/>
    <lineage>
        <taxon>Bacteria</taxon>
        <taxon>Pseudomonadati</taxon>
        <taxon>Pseudomonadota</taxon>
        <taxon>Gammaproteobacteria</taxon>
        <taxon>Alteromonadales</taxon>
        <taxon>Pseudoalteromonadaceae</taxon>
        <taxon>Pseudoalteromonas</taxon>
    </lineage>
</organism>
<protein>
    <recommendedName>
        <fullName evidence="4">MBL fold metallo-hydrolase</fullName>
    </recommendedName>
</protein>
<keyword evidence="1" id="KW-0732">Signal</keyword>
<evidence type="ECO:0000313" key="3">
    <source>
        <dbReference type="Proteomes" id="UP000180253"/>
    </source>
</evidence>
<comment type="caution">
    <text evidence="2">The sequence shown here is derived from an EMBL/GenBank/DDBJ whole genome shotgun (WGS) entry which is preliminary data.</text>
</comment>
<accession>A0A1S1N2X2</accession>
<proteinExistence type="predicted"/>
<dbReference type="STRING" id="327939.BIW53_17555"/>
<feature type="chain" id="PRO_5010207573" description="MBL fold metallo-hydrolase" evidence="1">
    <location>
        <begin position="23"/>
        <end position="388"/>
    </location>
</feature>
<name>A0A1S1N2X2_9GAMM</name>
<dbReference type="Proteomes" id="UP000180253">
    <property type="component" value="Unassembled WGS sequence"/>
</dbReference>
<dbReference type="RefSeq" id="WP_070993318.1">
    <property type="nucleotide sequence ID" value="NZ_CBCSHD010000004.1"/>
</dbReference>
<evidence type="ECO:0000256" key="1">
    <source>
        <dbReference type="SAM" id="SignalP"/>
    </source>
</evidence>
<reference evidence="2 3" key="1">
    <citation type="submission" date="2016-10" db="EMBL/GenBank/DDBJ databases">
        <title>Pseudoalteromonas amylolytica sp. nov., isolated from the surface seawater.</title>
        <authorList>
            <person name="Wu Y.-H."/>
            <person name="Cheng H."/>
            <person name="Jin X.-B."/>
            <person name="Wang C.-S."/>
            <person name="Xu X.-W."/>
        </authorList>
    </citation>
    <scope>NUCLEOTIDE SEQUENCE [LARGE SCALE GENOMIC DNA]</scope>
    <source>
        <strain evidence="2 3">JCM 12483</strain>
    </source>
</reference>
<gene>
    <name evidence="2" type="ORF">BIW53_17555</name>
</gene>